<accession>A0A0G4KK17</accession>
<dbReference type="EMBL" id="CVQI01001114">
    <property type="protein sequence ID" value="CRK06703.1"/>
    <property type="molecule type" value="Genomic_DNA"/>
</dbReference>
<feature type="compositionally biased region" description="Low complexity" evidence="1">
    <location>
        <begin position="114"/>
        <end position="125"/>
    </location>
</feature>
<feature type="region of interest" description="Disordered" evidence="1">
    <location>
        <begin position="648"/>
        <end position="669"/>
    </location>
</feature>
<feature type="compositionally biased region" description="Low complexity" evidence="1">
    <location>
        <begin position="48"/>
        <end position="58"/>
    </location>
</feature>
<protein>
    <submittedName>
        <fullName evidence="2">Uncharacterized protein</fullName>
    </submittedName>
</protein>
<dbReference type="Proteomes" id="UP000045706">
    <property type="component" value="Unassembled WGS sequence"/>
</dbReference>
<feature type="compositionally biased region" description="Basic and acidic residues" evidence="1">
    <location>
        <begin position="266"/>
        <end position="277"/>
    </location>
</feature>
<feature type="compositionally biased region" description="Polar residues" evidence="1">
    <location>
        <begin position="648"/>
        <end position="659"/>
    </location>
</feature>
<feature type="compositionally biased region" description="Polar residues" evidence="1">
    <location>
        <begin position="12"/>
        <end position="28"/>
    </location>
</feature>
<proteinExistence type="predicted"/>
<evidence type="ECO:0000313" key="2">
    <source>
        <dbReference type="EMBL" id="CRK06703.1"/>
    </source>
</evidence>
<organism evidence="2 3">
    <name type="scientific">Verticillium longisporum</name>
    <name type="common">Verticillium dahliae var. longisporum</name>
    <dbReference type="NCBI Taxonomy" id="100787"/>
    <lineage>
        <taxon>Eukaryota</taxon>
        <taxon>Fungi</taxon>
        <taxon>Dikarya</taxon>
        <taxon>Ascomycota</taxon>
        <taxon>Pezizomycotina</taxon>
        <taxon>Sordariomycetes</taxon>
        <taxon>Hypocreomycetidae</taxon>
        <taxon>Glomerellales</taxon>
        <taxon>Plectosphaerellaceae</taxon>
        <taxon>Verticillium</taxon>
    </lineage>
</organism>
<evidence type="ECO:0000313" key="3">
    <source>
        <dbReference type="Proteomes" id="UP000045706"/>
    </source>
</evidence>
<feature type="region of interest" description="Disordered" evidence="1">
    <location>
        <begin position="1"/>
        <end position="326"/>
    </location>
</feature>
<feature type="region of interest" description="Disordered" evidence="1">
    <location>
        <begin position="501"/>
        <end position="524"/>
    </location>
</feature>
<feature type="compositionally biased region" description="Low complexity" evidence="1">
    <location>
        <begin position="224"/>
        <end position="250"/>
    </location>
</feature>
<reference evidence="3" key="1">
    <citation type="submission" date="2015-05" db="EMBL/GenBank/DDBJ databases">
        <authorList>
            <person name="Fogelqvist Johan"/>
        </authorList>
    </citation>
    <scope>NUCLEOTIDE SEQUENCE [LARGE SCALE GENOMIC DNA]</scope>
</reference>
<gene>
    <name evidence="2" type="ORF">BN1723_008923</name>
</gene>
<feature type="compositionally biased region" description="Low complexity" evidence="1">
    <location>
        <begin position="155"/>
        <end position="187"/>
    </location>
</feature>
<name>A0A0G4KK17_VERLO</name>
<feature type="compositionally biased region" description="Polar residues" evidence="1">
    <location>
        <begin position="296"/>
        <end position="309"/>
    </location>
</feature>
<dbReference type="AlphaFoldDB" id="A0A0G4KK17"/>
<evidence type="ECO:0000256" key="1">
    <source>
        <dbReference type="SAM" id="MobiDB-lite"/>
    </source>
</evidence>
<feature type="region of interest" description="Disordered" evidence="1">
    <location>
        <begin position="592"/>
        <end position="622"/>
    </location>
</feature>
<sequence>MEPVPEMESLEQFRSSPVPSLRLQSPPTLHSLDTEPLKKPPTIRRSTDPNPSSPNSPTWGVSPAMPYRPRTTSPLSGFHQRSRSAVSLAPQMSRAQSLPGVSGSGHILYTPQLRPSSPSGSPSRVRVARKPVDEAFPTSPVRSSVLDHDRTLPERSLSPVLGSVSSSSATSMASAASRYRRPSSPLRYNGHSATTSVPMLPFTPSSSSSSPLGRAYEISHNSYSTLTPFPSSSVPSTPTSTRSRSPSISSLETIPDSPDAEEAAMEAERIAQLKADAEAAEEGSDTADGKGRSRYENNASQTKVENKTQYPYPEHTAPTVPSYLPHNVSTTTTTSLKYDYAPYPGNTTTATFPSNNTTYVPTATEKTGFGHASDYPYPANNTRPSSTYHLVNISTTTQDREYETGGIYTEPTTLVSPPYPAANISTTRQSTYEYGTGAPHSYPETTGRPITFYHSANVSTTQSYSSKTSTSRTPDEYASNEYAPQEYAAKEYAANEYAPNKYTEHDPRPPVSTLNVHPSSSSSARIYSNYSSTVSTTDSSGVVTTSESAMTSMSSGIVLTSETEVTASPYETLTAYGAGYIVAGYEDTYEDATTSESQRFPESSKATSEPETLKPSSAHNFPYGQSTEVVTLSESTVRLESSGHVYLSETQSTTVSEGSVPTGKPETGSLHCGVHGKPVGNYFLARFVENSPGVPVTLEGCYQFCDSVMDATDGCESYRFYPERDLNVARCDLYGSSVAYALDSVDDYYPDIWFDIECGSPRSSRWAHLPGIERLESLGLE</sequence>